<proteinExistence type="predicted"/>
<reference evidence="2" key="1">
    <citation type="submission" date="2022-06" db="EMBL/GenBank/DDBJ databases">
        <authorList>
            <person name="Ping M."/>
        </authorList>
    </citation>
    <scope>NUCLEOTIDE SEQUENCE</scope>
    <source>
        <strain evidence="2">JCM11759T</strain>
    </source>
</reference>
<sequence length="84" mass="8640">MPIDEEKHLSVAAPEAISSTSSEIGIGLGNEVPHGNGRLLRHHAVTEDVELGGARQSEVGVGDPPGGEAHHPLDQGGTEVFSAK</sequence>
<dbReference type="EMBL" id="CP099837">
    <property type="protein sequence ID" value="USY19869.1"/>
    <property type="molecule type" value="Genomic_DNA"/>
</dbReference>
<evidence type="ECO:0000313" key="2">
    <source>
        <dbReference type="EMBL" id="USY19869.1"/>
    </source>
</evidence>
<organism evidence="2 3">
    <name type="scientific">Nocardiopsis exhalans</name>
    <dbReference type="NCBI Taxonomy" id="163604"/>
    <lineage>
        <taxon>Bacteria</taxon>
        <taxon>Bacillati</taxon>
        <taxon>Actinomycetota</taxon>
        <taxon>Actinomycetes</taxon>
        <taxon>Streptosporangiales</taxon>
        <taxon>Nocardiopsidaceae</taxon>
        <taxon>Nocardiopsis</taxon>
    </lineage>
</organism>
<accession>A0ABY5D961</accession>
<name>A0ABY5D961_9ACTN</name>
<evidence type="ECO:0000256" key="1">
    <source>
        <dbReference type="SAM" id="MobiDB-lite"/>
    </source>
</evidence>
<dbReference type="Proteomes" id="UP001055940">
    <property type="component" value="Chromosome"/>
</dbReference>
<keyword evidence="3" id="KW-1185">Reference proteome</keyword>
<evidence type="ECO:0000313" key="3">
    <source>
        <dbReference type="Proteomes" id="UP001055940"/>
    </source>
</evidence>
<dbReference type="RefSeq" id="WP_254419023.1">
    <property type="nucleotide sequence ID" value="NZ_BAAAJB010000018.1"/>
</dbReference>
<feature type="region of interest" description="Disordered" evidence="1">
    <location>
        <begin position="56"/>
        <end position="84"/>
    </location>
</feature>
<feature type="region of interest" description="Disordered" evidence="1">
    <location>
        <begin position="1"/>
        <end position="35"/>
    </location>
</feature>
<gene>
    <name evidence="2" type="ORF">NE857_32375</name>
</gene>
<protein>
    <submittedName>
        <fullName evidence="2">Uncharacterized protein</fullName>
    </submittedName>
</protein>